<sequence>MSNRFDSSLGPSQRQLRAGENIRHVLVDILRRGDIRDPALAGKSITVGEVRMSPDLKHATVFVAALGIEDADEIAAALNRAARFLRGECGRVLATKFTPDLRFIADTSYDAASKMNELFNDPKVRADLAKSGDEA</sequence>
<dbReference type="GO" id="GO:0043024">
    <property type="term" value="F:ribosomal small subunit binding"/>
    <property type="evidence" value="ECO:0007669"/>
    <property type="project" value="TreeGrafter"/>
</dbReference>
<comment type="function">
    <text evidence="2">One of several proteins that assist in the late maturation steps of the functional core of the 30S ribosomal subunit. Associates with free 30S ribosomal subunits (but not with 30S subunits that are part of 70S ribosomes or polysomes). Required for efficient processing of 16S rRNA. May interact with the 5'-terminal helix region of 16S rRNA.</text>
</comment>
<keyword evidence="1 2" id="KW-0690">Ribosome biogenesis</keyword>
<dbReference type="EMBL" id="BFBR01000011">
    <property type="protein sequence ID" value="GBF59218.1"/>
    <property type="molecule type" value="Genomic_DNA"/>
</dbReference>
<dbReference type="GO" id="GO:0005829">
    <property type="term" value="C:cytosol"/>
    <property type="evidence" value="ECO:0007669"/>
    <property type="project" value="TreeGrafter"/>
</dbReference>
<keyword evidence="2" id="KW-0963">Cytoplasm</keyword>
<dbReference type="InterPro" id="IPR000238">
    <property type="entry name" value="RbfA"/>
</dbReference>
<evidence type="ECO:0000256" key="2">
    <source>
        <dbReference type="HAMAP-Rule" id="MF_00003"/>
    </source>
</evidence>
<comment type="subunit">
    <text evidence="2">Monomer. Binds 30S ribosomal subunits, but not 50S ribosomal subunits or 70S ribosomes.</text>
</comment>
<accession>A0A2P2EDS6</accession>
<proteinExistence type="inferred from homology"/>
<evidence type="ECO:0000256" key="1">
    <source>
        <dbReference type="ARBA" id="ARBA00022517"/>
    </source>
</evidence>
<comment type="subcellular location">
    <subcellularLocation>
        <location evidence="2">Cytoplasm</location>
    </subcellularLocation>
</comment>
<dbReference type="AlphaFoldDB" id="A0A2P2EDS6"/>
<dbReference type="InterPro" id="IPR023799">
    <property type="entry name" value="RbfA_dom_sf"/>
</dbReference>
<dbReference type="RefSeq" id="WP_108986111.1">
    <property type="nucleotide sequence ID" value="NZ_BFBR01000011.1"/>
</dbReference>
<dbReference type="PANTHER" id="PTHR33515:SF1">
    <property type="entry name" value="RIBOSOME-BINDING FACTOR A, CHLOROPLASTIC-RELATED"/>
    <property type="match status" value="1"/>
</dbReference>
<gene>
    <name evidence="2 3" type="primary">rbfA</name>
    <name evidence="3" type="ORF">PbB2_02910</name>
</gene>
<reference evidence="3 4" key="1">
    <citation type="journal article" date="2018" name="Genome Announc.">
        <title>Draft Genome Sequence of "Candidatus Phycosocius bacilliformis," an Alphaproteobacterial Ectosymbiont of the Hydrocarbon-Producing Green Alga Botryococcus braunii.</title>
        <authorList>
            <person name="Tanabe Y."/>
            <person name="Yamaguchi H."/>
            <person name="Watanabe M.M."/>
        </authorList>
    </citation>
    <scope>NUCLEOTIDE SEQUENCE [LARGE SCALE GENOMIC DNA]</scope>
    <source>
        <strain evidence="3 4">BOTRYCO-2</strain>
    </source>
</reference>
<dbReference type="Pfam" id="PF02033">
    <property type="entry name" value="RBFA"/>
    <property type="match status" value="1"/>
</dbReference>
<dbReference type="PANTHER" id="PTHR33515">
    <property type="entry name" value="RIBOSOME-BINDING FACTOR A, CHLOROPLASTIC-RELATED"/>
    <property type="match status" value="1"/>
</dbReference>
<dbReference type="GO" id="GO:0030490">
    <property type="term" value="P:maturation of SSU-rRNA"/>
    <property type="evidence" value="ECO:0007669"/>
    <property type="project" value="UniProtKB-UniRule"/>
</dbReference>
<dbReference type="OrthoDB" id="9805051at2"/>
<protein>
    <recommendedName>
        <fullName evidence="2">Ribosome-binding factor A</fullName>
    </recommendedName>
</protein>
<comment type="caution">
    <text evidence="3">The sequence shown here is derived from an EMBL/GenBank/DDBJ whole genome shotgun (WGS) entry which is preliminary data.</text>
</comment>
<dbReference type="SUPFAM" id="SSF89919">
    <property type="entry name" value="Ribosome-binding factor A, RbfA"/>
    <property type="match status" value="1"/>
</dbReference>
<comment type="similarity">
    <text evidence="2">Belongs to the RbfA family.</text>
</comment>
<dbReference type="NCBIfam" id="TIGR00082">
    <property type="entry name" value="rbfA"/>
    <property type="match status" value="1"/>
</dbReference>
<evidence type="ECO:0000313" key="3">
    <source>
        <dbReference type="EMBL" id="GBF59218.1"/>
    </source>
</evidence>
<dbReference type="InterPro" id="IPR015946">
    <property type="entry name" value="KH_dom-like_a/b"/>
</dbReference>
<name>A0A2P2EDS6_9PROT</name>
<dbReference type="Gene3D" id="3.30.300.20">
    <property type="match status" value="1"/>
</dbReference>
<evidence type="ECO:0000313" key="4">
    <source>
        <dbReference type="Proteomes" id="UP000245086"/>
    </source>
</evidence>
<organism evidence="3 4">
    <name type="scientific">Candidatus Phycosocius bacilliformis</name>
    <dbReference type="NCBI Taxonomy" id="1445552"/>
    <lineage>
        <taxon>Bacteria</taxon>
        <taxon>Pseudomonadati</taxon>
        <taxon>Pseudomonadota</taxon>
        <taxon>Alphaproteobacteria</taxon>
        <taxon>Caulobacterales</taxon>
        <taxon>Caulobacterales incertae sedis</taxon>
        <taxon>Candidatus Phycosocius</taxon>
    </lineage>
</organism>
<dbReference type="HAMAP" id="MF_00003">
    <property type="entry name" value="RbfA"/>
    <property type="match status" value="1"/>
</dbReference>
<dbReference type="NCBIfam" id="NF001802">
    <property type="entry name" value="PRK00521.2-5"/>
    <property type="match status" value="1"/>
</dbReference>
<dbReference type="Proteomes" id="UP000245086">
    <property type="component" value="Unassembled WGS sequence"/>
</dbReference>
<keyword evidence="4" id="KW-1185">Reference proteome</keyword>